<sequence length="127" mass="13798">MLSPDIPWDKGSTWSTLAVYILTLHIPLGYGGLFMVKQILHLNDLSPQTKALSLIVTQTLELLGVCVILKYTANGCFKLSDFFEDSKERDWIKVSALGSGFLISLALLTSLLADIVVGPKVSSSSIV</sequence>
<proteinExistence type="predicted"/>
<dbReference type="eggNOG" id="ENOG502QTK0">
    <property type="taxonomic scope" value="Eukaryota"/>
</dbReference>
<evidence type="ECO:0000256" key="1">
    <source>
        <dbReference type="SAM" id="Phobius"/>
    </source>
</evidence>
<dbReference type="PANTHER" id="PTHR43592:SF4">
    <property type="entry name" value="CAAX AMINO TERMINAL PROTEASE FAMILY PROTEIN"/>
    <property type="match status" value="1"/>
</dbReference>
<evidence type="ECO:0000313" key="2">
    <source>
        <dbReference type="EMBL" id="ERM95194.1"/>
    </source>
</evidence>
<dbReference type="AlphaFoldDB" id="W1NJ16"/>
<keyword evidence="3" id="KW-1185">Reference proteome</keyword>
<gene>
    <name evidence="2" type="ORF">AMTR_s00009p00265370</name>
</gene>
<dbReference type="Gramene" id="ERM95194">
    <property type="protein sequence ID" value="ERM95194"/>
    <property type="gene ID" value="AMTR_s00009p00265370"/>
</dbReference>
<organism evidence="2 3">
    <name type="scientific">Amborella trichopoda</name>
    <dbReference type="NCBI Taxonomy" id="13333"/>
    <lineage>
        <taxon>Eukaryota</taxon>
        <taxon>Viridiplantae</taxon>
        <taxon>Streptophyta</taxon>
        <taxon>Embryophyta</taxon>
        <taxon>Tracheophyta</taxon>
        <taxon>Spermatophyta</taxon>
        <taxon>Magnoliopsida</taxon>
        <taxon>Amborellales</taxon>
        <taxon>Amborellaceae</taxon>
        <taxon>Amborella</taxon>
    </lineage>
</organism>
<dbReference type="STRING" id="13333.W1NJ16"/>
<protein>
    <submittedName>
        <fullName evidence="2">Uncharacterized protein</fullName>
    </submittedName>
</protein>
<feature type="transmembrane region" description="Helical" evidence="1">
    <location>
        <begin position="17"/>
        <end position="40"/>
    </location>
</feature>
<name>W1NJ16_AMBTC</name>
<keyword evidence="1" id="KW-0812">Transmembrane</keyword>
<dbReference type="Proteomes" id="UP000017836">
    <property type="component" value="Unassembled WGS sequence"/>
</dbReference>
<dbReference type="PANTHER" id="PTHR43592">
    <property type="entry name" value="CAAX AMINO TERMINAL PROTEASE"/>
    <property type="match status" value="1"/>
</dbReference>
<feature type="transmembrane region" description="Helical" evidence="1">
    <location>
        <begin position="91"/>
        <end position="117"/>
    </location>
</feature>
<dbReference type="EMBL" id="KI397501">
    <property type="protein sequence ID" value="ERM95194.1"/>
    <property type="molecule type" value="Genomic_DNA"/>
</dbReference>
<reference evidence="3" key="1">
    <citation type="journal article" date="2013" name="Science">
        <title>The Amborella genome and the evolution of flowering plants.</title>
        <authorList>
            <consortium name="Amborella Genome Project"/>
        </authorList>
    </citation>
    <scope>NUCLEOTIDE SEQUENCE [LARGE SCALE GENOMIC DNA]</scope>
</reference>
<evidence type="ECO:0000313" key="3">
    <source>
        <dbReference type="Proteomes" id="UP000017836"/>
    </source>
</evidence>
<dbReference type="HOGENOM" id="CLU_161603_0_0_1"/>
<keyword evidence="1" id="KW-0472">Membrane</keyword>
<keyword evidence="1" id="KW-1133">Transmembrane helix</keyword>
<accession>W1NJ16</accession>